<organism evidence="1 2">
    <name type="scientific">Flavobacterium ginsenosidimutans</name>
    <dbReference type="NCBI Taxonomy" id="687844"/>
    <lineage>
        <taxon>Bacteria</taxon>
        <taxon>Pseudomonadati</taxon>
        <taxon>Bacteroidota</taxon>
        <taxon>Flavobacteriia</taxon>
        <taxon>Flavobacteriales</taxon>
        <taxon>Flavobacteriaceae</taxon>
        <taxon>Flavobacterium</taxon>
    </lineage>
</organism>
<gene>
    <name evidence="1" type="ORF">V6624_12440</name>
</gene>
<dbReference type="EMBL" id="CP147988">
    <property type="protein sequence ID" value="WXK47827.1"/>
    <property type="molecule type" value="Genomic_DNA"/>
</dbReference>
<sequence>MFSNFLLLTTNALIIPPIKGEKCLNEDPFIIITTAAIELKISNVFRFTLILKNNVIRGSKR</sequence>
<protein>
    <submittedName>
        <fullName evidence="1">Uncharacterized protein</fullName>
    </submittedName>
</protein>
<dbReference type="RefSeq" id="WP_338838699.1">
    <property type="nucleotide sequence ID" value="NZ_CP147988.1"/>
</dbReference>
<proteinExistence type="predicted"/>
<accession>A0ABZ2Q3R8</accession>
<name>A0ABZ2Q3R8_9FLAO</name>
<keyword evidence="2" id="KW-1185">Reference proteome</keyword>
<evidence type="ECO:0000313" key="1">
    <source>
        <dbReference type="EMBL" id="WXK47827.1"/>
    </source>
</evidence>
<reference evidence="1 2" key="1">
    <citation type="submission" date="2024-02" db="EMBL/GenBank/DDBJ databases">
        <title>complete genome of Flavobacterium ginsenosidimutans Str. YTB16.</title>
        <authorList>
            <person name="Wang Q."/>
        </authorList>
    </citation>
    <scope>NUCLEOTIDE SEQUENCE [LARGE SCALE GENOMIC DNA]</scope>
    <source>
        <strain evidence="1 2">YTB16</strain>
    </source>
</reference>
<evidence type="ECO:0000313" key="2">
    <source>
        <dbReference type="Proteomes" id="UP001447857"/>
    </source>
</evidence>
<dbReference type="Proteomes" id="UP001447857">
    <property type="component" value="Chromosome"/>
</dbReference>